<keyword evidence="2" id="KW-0812">Transmembrane</keyword>
<reference evidence="4" key="1">
    <citation type="journal article" date="2019" name="Int. J. Syst. Evol. Microbiol.">
        <title>The Global Catalogue of Microorganisms (GCM) 10K type strain sequencing project: providing services to taxonomists for standard genome sequencing and annotation.</title>
        <authorList>
            <consortium name="The Broad Institute Genomics Platform"/>
            <consortium name="The Broad Institute Genome Sequencing Center for Infectious Disease"/>
            <person name="Wu L."/>
            <person name="Ma J."/>
        </authorList>
    </citation>
    <scope>NUCLEOTIDE SEQUENCE [LARGE SCALE GENOMIC DNA]</scope>
    <source>
        <strain evidence="4">JCM 18542</strain>
    </source>
</reference>
<feature type="transmembrane region" description="Helical" evidence="2">
    <location>
        <begin position="343"/>
        <end position="365"/>
    </location>
</feature>
<evidence type="ECO:0000313" key="3">
    <source>
        <dbReference type="EMBL" id="GAA4820041.1"/>
    </source>
</evidence>
<organism evidence="3 4">
    <name type="scientific">Tomitella cavernea</name>
    <dbReference type="NCBI Taxonomy" id="1387982"/>
    <lineage>
        <taxon>Bacteria</taxon>
        <taxon>Bacillati</taxon>
        <taxon>Actinomycetota</taxon>
        <taxon>Actinomycetes</taxon>
        <taxon>Mycobacteriales</taxon>
        <taxon>Tomitella</taxon>
    </lineage>
</organism>
<feature type="compositionally biased region" description="Polar residues" evidence="1">
    <location>
        <begin position="1"/>
        <end position="11"/>
    </location>
</feature>
<feature type="compositionally biased region" description="Acidic residues" evidence="1">
    <location>
        <begin position="166"/>
        <end position="182"/>
    </location>
</feature>
<feature type="region of interest" description="Disordered" evidence="1">
    <location>
        <begin position="1"/>
        <end position="215"/>
    </location>
</feature>
<feature type="compositionally biased region" description="Low complexity" evidence="1">
    <location>
        <begin position="183"/>
        <end position="199"/>
    </location>
</feature>
<feature type="compositionally biased region" description="Low complexity" evidence="1">
    <location>
        <begin position="87"/>
        <end position="100"/>
    </location>
</feature>
<evidence type="ECO:0000313" key="4">
    <source>
        <dbReference type="Proteomes" id="UP001500839"/>
    </source>
</evidence>
<protein>
    <submittedName>
        <fullName evidence="3">Uncharacterized protein</fullName>
    </submittedName>
</protein>
<keyword evidence="4" id="KW-1185">Reference proteome</keyword>
<dbReference type="Proteomes" id="UP001500839">
    <property type="component" value="Unassembled WGS sequence"/>
</dbReference>
<keyword evidence="2" id="KW-1133">Transmembrane helix</keyword>
<dbReference type="EMBL" id="BAABKQ010000001">
    <property type="protein sequence ID" value="GAA4820041.1"/>
    <property type="molecule type" value="Genomic_DNA"/>
</dbReference>
<feature type="region of interest" description="Disordered" evidence="1">
    <location>
        <begin position="257"/>
        <end position="279"/>
    </location>
</feature>
<evidence type="ECO:0000256" key="1">
    <source>
        <dbReference type="SAM" id="MobiDB-lite"/>
    </source>
</evidence>
<feature type="compositionally biased region" description="Basic and acidic residues" evidence="1">
    <location>
        <begin position="61"/>
        <end position="83"/>
    </location>
</feature>
<gene>
    <name evidence="3" type="ORF">GCM10023353_29740</name>
</gene>
<name>A0ABP9D1N6_9ACTN</name>
<accession>A0ABP9D1N6</accession>
<feature type="compositionally biased region" description="Acidic residues" evidence="1">
    <location>
        <begin position="258"/>
        <end position="274"/>
    </location>
</feature>
<proteinExistence type="predicted"/>
<feature type="transmembrane region" description="Helical" evidence="2">
    <location>
        <begin position="317"/>
        <end position="337"/>
    </location>
</feature>
<feature type="transmembrane region" description="Helical" evidence="2">
    <location>
        <begin position="287"/>
        <end position="305"/>
    </location>
</feature>
<evidence type="ECO:0000256" key="2">
    <source>
        <dbReference type="SAM" id="Phobius"/>
    </source>
</evidence>
<comment type="caution">
    <text evidence="3">The sequence shown here is derived from an EMBL/GenBank/DDBJ whole genome shotgun (WGS) entry which is preliminary data.</text>
</comment>
<keyword evidence="2" id="KW-0472">Membrane</keyword>
<sequence length="368" mass="36871">MSEQPGPSSRPVTVAELLARNASDSGGSSNGGRTRRHHRGERAGGISVAELTGEIPVIREPVAEDRVDRERQEARDDAERATEDSGGPEADPGAAEAAPDAVDDGVDGAELEANPEAEAEADPEAEAEAGSGADPDADADAEYDADADADAEPDVGEESVGGASDQEAEPESGQDAGPDQEPEAGAAPAPTGGTPTVGEMLARSDAPVASISGDPGATATAVIPVAEPAPEDAEAEPAAAQTTVFESGVADPAVTEDAGADAEDAGAGPEDADAAEQGGNRGAVRQWAGLALQVIVGVAVGAAVFKGFEKLWDSLPYVALVLSVLVILGLVAVVRILRKTDDIISLLLAMVVGVVVTLGPLAFVLSTQ</sequence>
<feature type="compositionally biased region" description="Acidic residues" evidence="1">
    <location>
        <begin position="135"/>
        <end position="157"/>
    </location>
</feature>
<feature type="compositionally biased region" description="Acidic residues" evidence="1">
    <location>
        <begin position="101"/>
        <end position="127"/>
    </location>
</feature>